<feature type="region of interest" description="Disordered" evidence="1">
    <location>
        <begin position="365"/>
        <end position="424"/>
    </location>
</feature>
<proteinExistence type="predicted"/>
<dbReference type="Gene3D" id="2.60.200.20">
    <property type="match status" value="1"/>
</dbReference>
<dbReference type="OrthoDB" id="444265at2759"/>
<evidence type="ECO:0000313" key="4">
    <source>
        <dbReference type="EnsemblProtists" id="EKX38426"/>
    </source>
</evidence>
<protein>
    <recommendedName>
        <fullName evidence="2">FHA domain-containing protein</fullName>
    </recommendedName>
</protein>
<dbReference type="InterPro" id="IPR050923">
    <property type="entry name" value="Cell_Proc_Reg/RNA_Proc"/>
</dbReference>
<dbReference type="InterPro" id="IPR000253">
    <property type="entry name" value="FHA_dom"/>
</dbReference>
<evidence type="ECO:0000256" key="1">
    <source>
        <dbReference type="SAM" id="MobiDB-lite"/>
    </source>
</evidence>
<feature type="domain" description="FHA" evidence="2">
    <location>
        <begin position="510"/>
        <end position="589"/>
    </location>
</feature>
<dbReference type="SMART" id="SM00240">
    <property type="entry name" value="FHA"/>
    <property type="match status" value="1"/>
</dbReference>
<name>L1IQ66_GUITC</name>
<evidence type="ECO:0000259" key="2">
    <source>
        <dbReference type="PROSITE" id="PS50006"/>
    </source>
</evidence>
<keyword evidence="5" id="KW-1185">Reference proteome</keyword>
<dbReference type="Proteomes" id="UP000011087">
    <property type="component" value="Unassembled WGS sequence"/>
</dbReference>
<reference evidence="4" key="3">
    <citation type="submission" date="2016-03" db="UniProtKB">
        <authorList>
            <consortium name="EnsemblProtists"/>
        </authorList>
    </citation>
    <scope>IDENTIFICATION</scope>
</reference>
<reference evidence="5" key="2">
    <citation type="submission" date="2012-11" db="EMBL/GenBank/DDBJ databases">
        <authorList>
            <person name="Kuo A."/>
            <person name="Curtis B.A."/>
            <person name="Tanifuji G."/>
            <person name="Burki F."/>
            <person name="Gruber A."/>
            <person name="Irimia M."/>
            <person name="Maruyama S."/>
            <person name="Arias M.C."/>
            <person name="Ball S.G."/>
            <person name="Gile G.H."/>
            <person name="Hirakawa Y."/>
            <person name="Hopkins J.F."/>
            <person name="Rensing S.A."/>
            <person name="Schmutz J."/>
            <person name="Symeonidi A."/>
            <person name="Elias M."/>
            <person name="Eveleigh R.J."/>
            <person name="Herman E.K."/>
            <person name="Klute M.J."/>
            <person name="Nakayama T."/>
            <person name="Obornik M."/>
            <person name="Reyes-Prieto A."/>
            <person name="Armbrust E.V."/>
            <person name="Aves S.J."/>
            <person name="Beiko R.G."/>
            <person name="Coutinho P."/>
            <person name="Dacks J.B."/>
            <person name="Durnford D.G."/>
            <person name="Fast N.M."/>
            <person name="Green B.R."/>
            <person name="Grisdale C."/>
            <person name="Hempe F."/>
            <person name="Henrissat B."/>
            <person name="Hoppner M.P."/>
            <person name="Ishida K.-I."/>
            <person name="Kim E."/>
            <person name="Koreny L."/>
            <person name="Kroth P.G."/>
            <person name="Liu Y."/>
            <person name="Malik S.-B."/>
            <person name="Maier U.G."/>
            <person name="McRose D."/>
            <person name="Mock T."/>
            <person name="Neilson J.A."/>
            <person name="Onodera N.T."/>
            <person name="Poole A.M."/>
            <person name="Pritham E.J."/>
            <person name="Richards T.A."/>
            <person name="Rocap G."/>
            <person name="Roy S.W."/>
            <person name="Sarai C."/>
            <person name="Schaack S."/>
            <person name="Shirato S."/>
            <person name="Slamovits C.H."/>
            <person name="Spencer D.F."/>
            <person name="Suzuki S."/>
            <person name="Worden A.Z."/>
            <person name="Zauner S."/>
            <person name="Barry K."/>
            <person name="Bell C."/>
            <person name="Bharti A.K."/>
            <person name="Crow J.A."/>
            <person name="Grimwood J."/>
            <person name="Kramer R."/>
            <person name="Lindquist E."/>
            <person name="Lucas S."/>
            <person name="Salamov A."/>
            <person name="McFadden G.I."/>
            <person name="Lane C.E."/>
            <person name="Keeling P.J."/>
            <person name="Gray M.W."/>
            <person name="Grigoriev I.V."/>
            <person name="Archibald J.M."/>
        </authorList>
    </citation>
    <scope>NUCLEOTIDE SEQUENCE</scope>
    <source>
        <strain evidence="5">CCMP2712</strain>
    </source>
</reference>
<dbReference type="AlphaFoldDB" id="L1IQ66"/>
<dbReference type="CDD" id="cd22676">
    <property type="entry name" value="FHA_SNIP1_DDL-like"/>
    <property type="match status" value="1"/>
</dbReference>
<dbReference type="PANTHER" id="PTHR23308">
    <property type="entry name" value="NUCLEAR INHIBITOR OF PROTEIN PHOSPHATASE-1"/>
    <property type="match status" value="1"/>
</dbReference>
<feature type="compositionally biased region" description="Polar residues" evidence="1">
    <location>
        <begin position="369"/>
        <end position="382"/>
    </location>
</feature>
<reference evidence="3 5" key="1">
    <citation type="journal article" date="2012" name="Nature">
        <title>Algal genomes reveal evolutionary mosaicism and the fate of nucleomorphs.</title>
        <authorList>
            <consortium name="DOE Joint Genome Institute"/>
            <person name="Curtis B.A."/>
            <person name="Tanifuji G."/>
            <person name="Burki F."/>
            <person name="Gruber A."/>
            <person name="Irimia M."/>
            <person name="Maruyama S."/>
            <person name="Arias M.C."/>
            <person name="Ball S.G."/>
            <person name="Gile G.H."/>
            <person name="Hirakawa Y."/>
            <person name="Hopkins J.F."/>
            <person name="Kuo A."/>
            <person name="Rensing S.A."/>
            <person name="Schmutz J."/>
            <person name="Symeonidi A."/>
            <person name="Elias M."/>
            <person name="Eveleigh R.J."/>
            <person name="Herman E.K."/>
            <person name="Klute M.J."/>
            <person name="Nakayama T."/>
            <person name="Obornik M."/>
            <person name="Reyes-Prieto A."/>
            <person name="Armbrust E.V."/>
            <person name="Aves S.J."/>
            <person name="Beiko R.G."/>
            <person name="Coutinho P."/>
            <person name="Dacks J.B."/>
            <person name="Durnford D.G."/>
            <person name="Fast N.M."/>
            <person name="Green B.R."/>
            <person name="Grisdale C.J."/>
            <person name="Hempel F."/>
            <person name="Henrissat B."/>
            <person name="Hoppner M.P."/>
            <person name="Ishida K."/>
            <person name="Kim E."/>
            <person name="Koreny L."/>
            <person name="Kroth P.G."/>
            <person name="Liu Y."/>
            <person name="Malik S.B."/>
            <person name="Maier U.G."/>
            <person name="McRose D."/>
            <person name="Mock T."/>
            <person name="Neilson J.A."/>
            <person name="Onodera N.T."/>
            <person name="Poole A.M."/>
            <person name="Pritham E.J."/>
            <person name="Richards T.A."/>
            <person name="Rocap G."/>
            <person name="Roy S.W."/>
            <person name="Sarai C."/>
            <person name="Schaack S."/>
            <person name="Shirato S."/>
            <person name="Slamovits C.H."/>
            <person name="Spencer D.F."/>
            <person name="Suzuki S."/>
            <person name="Worden A.Z."/>
            <person name="Zauner S."/>
            <person name="Barry K."/>
            <person name="Bell C."/>
            <person name="Bharti A.K."/>
            <person name="Crow J.A."/>
            <person name="Grimwood J."/>
            <person name="Kramer R."/>
            <person name="Lindquist E."/>
            <person name="Lucas S."/>
            <person name="Salamov A."/>
            <person name="McFadden G.I."/>
            <person name="Lane C.E."/>
            <person name="Keeling P.J."/>
            <person name="Gray M.W."/>
            <person name="Grigoriev I.V."/>
            <person name="Archibald J.M."/>
        </authorList>
    </citation>
    <scope>NUCLEOTIDE SEQUENCE</scope>
    <source>
        <strain evidence="3 5">CCMP2712</strain>
    </source>
</reference>
<dbReference type="HOGENOM" id="CLU_437121_0_0_1"/>
<dbReference type="PaxDb" id="55529-EKX38426"/>
<dbReference type="EMBL" id="JH993048">
    <property type="protein sequence ID" value="EKX38426.1"/>
    <property type="molecule type" value="Genomic_DNA"/>
</dbReference>
<evidence type="ECO:0000313" key="5">
    <source>
        <dbReference type="Proteomes" id="UP000011087"/>
    </source>
</evidence>
<dbReference type="KEGG" id="gtt:GUITHDRAFT_115396"/>
<dbReference type="EnsemblProtists" id="EKX38426">
    <property type="protein sequence ID" value="EKX38426"/>
    <property type="gene ID" value="GUITHDRAFT_115396"/>
</dbReference>
<dbReference type="eggNOG" id="KOG1882">
    <property type="taxonomic scope" value="Eukaryota"/>
</dbReference>
<dbReference type="GeneID" id="17295233"/>
<dbReference type="STRING" id="905079.L1IQ66"/>
<evidence type="ECO:0000313" key="3">
    <source>
        <dbReference type="EMBL" id="EKX38426.1"/>
    </source>
</evidence>
<sequence>MAVELSVERAGSRRLHAAKATRVLPWAVSEAGKALPSFLWAEQGSAGRPTTLPPKSVLDKHRRSLEVPPPDLRYPGYYYDAEAEEICDKLTTVMEEEEEEEEVSRKRMISPSSPPMRKRSMRESAEEICFDEPEEESSGFQAELEEFEESVPGETWPSYELAWKPLDPDTVLEIDEEEARTREYEALQEQFIRQHRNILLTFTPEQNKTLHEAMVAQGREPPNLPVATQSPAIEVENKTEHDNSTYVNFASKGKVFDSLNELEVEEAEEWWGTLTGYLQSLVGRQAAAYWENRTKAMNDSIAMTYWQMAFFLDNFSTFISNYSFIDELNLTIDEDKEIVDEARRSAEFMMEMLTATDVLFQHAEGKNIMPNTSMGQRTTLSTRKGPRPRKDPEDRWKGKWRNPSPPPVLHPGTPSFKYPPSPSTPSFGGRFAADAAQFESWRSSIPGSQAAPFYHQPSNLHLVALAQRLGIQLKYTEPPESSLPKKPWRLYEFSAGNCVRIIDVSSNSYYLIGREGAVRQILGARSVILDHHTISGQHAVIQYRSNIKRSEHMTILRDEMQQDDKIEDGDPYFIDLGSTNGSFLNGMPTEPMVFYRLKNADTLRFALCESEFVLLFGDNSIAPTYR</sequence>
<feature type="region of interest" description="Disordered" evidence="1">
    <location>
        <begin position="97"/>
        <end position="119"/>
    </location>
</feature>
<accession>L1IQ66</accession>
<dbReference type="InterPro" id="IPR008984">
    <property type="entry name" value="SMAD_FHA_dom_sf"/>
</dbReference>
<feature type="region of interest" description="Disordered" evidence="1">
    <location>
        <begin position="42"/>
        <end position="65"/>
    </location>
</feature>
<organism evidence="3">
    <name type="scientific">Guillardia theta (strain CCMP2712)</name>
    <name type="common">Cryptophyte</name>
    <dbReference type="NCBI Taxonomy" id="905079"/>
    <lineage>
        <taxon>Eukaryota</taxon>
        <taxon>Cryptophyceae</taxon>
        <taxon>Pyrenomonadales</taxon>
        <taxon>Geminigeraceae</taxon>
        <taxon>Guillardia</taxon>
    </lineage>
</organism>
<dbReference type="RefSeq" id="XP_005825406.1">
    <property type="nucleotide sequence ID" value="XM_005825349.1"/>
</dbReference>
<feature type="compositionally biased region" description="Basic and acidic residues" evidence="1">
    <location>
        <begin position="388"/>
        <end position="397"/>
    </location>
</feature>
<dbReference type="PROSITE" id="PS50006">
    <property type="entry name" value="FHA_DOMAIN"/>
    <property type="match status" value="1"/>
</dbReference>
<dbReference type="Pfam" id="PF00498">
    <property type="entry name" value="FHA"/>
    <property type="match status" value="1"/>
</dbReference>
<dbReference type="SUPFAM" id="SSF49879">
    <property type="entry name" value="SMAD/FHA domain"/>
    <property type="match status" value="1"/>
</dbReference>
<gene>
    <name evidence="3" type="ORF">GUITHDRAFT_115396</name>
</gene>